<evidence type="ECO:0000313" key="1">
    <source>
        <dbReference type="EMBL" id="EXL70978.1"/>
    </source>
</evidence>
<accession>X0H4P5</accession>
<protein>
    <submittedName>
        <fullName evidence="1">Uncharacterized protein</fullName>
    </submittedName>
</protein>
<sequence>MKEDVRVRVFNALNSVSLSRSKNVRASKAYETAICSRRSAAWKIESRRVCSIVAVPLPQPTGDMRYGILQNRSTVLLNVVLETPTAGKLLYVNIIEVRSGEKRNTY</sequence>
<dbReference type="Proteomes" id="UP000030676">
    <property type="component" value="Unassembled WGS sequence"/>
</dbReference>
<dbReference type="HOGENOM" id="CLU_2223426_0_0_1"/>
<gene>
    <name evidence="1" type="ORF">FOPG_13235</name>
</gene>
<dbReference type="AlphaFoldDB" id="X0H4P5"/>
<reference evidence="1" key="2">
    <citation type="submission" date="2012-05" db="EMBL/GenBank/DDBJ databases">
        <title>The Genome Annotation of Fusarium oxysporum PHW808.</title>
        <authorList>
            <consortium name="The Broad Institute Genomics Platform"/>
            <person name="Ma L.-J."/>
            <person name="Corby-Kistler H."/>
            <person name="Broz K."/>
            <person name="Gale L.R."/>
            <person name="Jonkers W."/>
            <person name="O'Donnell K."/>
            <person name="Ploetz R."/>
            <person name="Steinberg C."/>
            <person name="Schwartz D.C."/>
            <person name="VanEtten H."/>
            <person name="Zhou S."/>
            <person name="Young S.K."/>
            <person name="Zeng Q."/>
            <person name="Gargeya S."/>
            <person name="Fitzgerald M."/>
            <person name="Abouelleil A."/>
            <person name="Alvarado L."/>
            <person name="Chapman S.B."/>
            <person name="Gainer-Dewar J."/>
            <person name="Goldberg J."/>
            <person name="Griggs A."/>
            <person name="Gujja S."/>
            <person name="Hansen M."/>
            <person name="Howarth C."/>
            <person name="Imamovic A."/>
            <person name="Ireland A."/>
            <person name="Larimer J."/>
            <person name="McCowan C."/>
            <person name="Murphy C."/>
            <person name="Pearson M."/>
            <person name="Poon T.W."/>
            <person name="Priest M."/>
            <person name="Roberts A."/>
            <person name="Saif S."/>
            <person name="Shea T."/>
            <person name="Sykes S."/>
            <person name="Wortman J."/>
            <person name="Nusbaum C."/>
            <person name="Birren B."/>
        </authorList>
    </citation>
    <scope>NUCLEOTIDE SEQUENCE</scope>
    <source>
        <strain evidence="1">54008</strain>
    </source>
</reference>
<name>X0H4P5_FUSOX</name>
<reference evidence="1" key="1">
    <citation type="submission" date="2011-11" db="EMBL/GenBank/DDBJ databases">
        <title>The Genome Sequence of Fusarium oxysporum PHW808.</title>
        <authorList>
            <consortium name="The Broad Institute Genome Sequencing Platform"/>
            <person name="Ma L.-J."/>
            <person name="Gale L.R."/>
            <person name="Schwartz D.C."/>
            <person name="Zhou S."/>
            <person name="Corby-Kistler H."/>
            <person name="Young S.K."/>
            <person name="Zeng Q."/>
            <person name="Gargeya S."/>
            <person name="Fitzgerald M."/>
            <person name="Haas B."/>
            <person name="Abouelleil A."/>
            <person name="Alvarado L."/>
            <person name="Arachchi H.M."/>
            <person name="Berlin A."/>
            <person name="Brown A."/>
            <person name="Chapman S.B."/>
            <person name="Chen Z."/>
            <person name="Dunbar C."/>
            <person name="Freedman E."/>
            <person name="Gearin G."/>
            <person name="Goldberg J."/>
            <person name="Griggs A."/>
            <person name="Gujja S."/>
            <person name="Heiman D."/>
            <person name="Howarth C."/>
            <person name="Larson L."/>
            <person name="Lui A."/>
            <person name="MacDonald P.J.P."/>
            <person name="Montmayeur A."/>
            <person name="Murphy C."/>
            <person name="Neiman D."/>
            <person name="Pearson M."/>
            <person name="Priest M."/>
            <person name="Roberts A."/>
            <person name="Saif S."/>
            <person name="Shea T."/>
            <person name="Shenoy N."/>
            <person name="Sisk P."/>
            <person name="Stolte C."/>
            <person name="Sykes S."/>
            <person name="Wortman J."/>
            <person name="Nusbaum C."/>
            <person name="Birren B."/>
        </authorList>
    </citation>
    <scope>NUCLEOTIDE SEQUENCE [LARGE SCALE GENOMIC DNA]</scope>
    <source>
        <strain evidence="1">54008</strain>
    </source>
</reference>
<organism evidence="1">
    <name type="scientific">Fusarium oxysporum f. sp. conglutinans race 2 54008</name>
    <dbReference type="NCBI Taxonomy" id="1089457"/>
    <lineage>
        <taxon>Eukaryota</taxon>
        <taxon>Fungi</taxon>
        <taxon>Dikarya</taxon>
        <taxon>Ascomycota</taxon>
        <taxon>Pezizomycotina</taxon>
        <taxon>Sordariomycetes</taxon>
        <taxon>Hypocreomycetidae</taxon>
        <taxon>Hypocreales</taxon>
        <taxon>Nectriaceae</taxon>
        <taxon>Fusarium</taxon>
        <taxon>Fusarium oxysporum species complex</taxon>
    </lineage>
</organism>
<dbReference type="EMBL" id="JH658894">
    <property type="protein sequence ID" value="EXL70978.1"/>
    <property type="molecule type" value="Genomic_DNA"/>
</dbReference>
<proteinExistence type="predicted"/>